<dbReference type="InterPro" id="IPR050585">
    <property type="entry name" value="Xaa-Pro_dipeptidyl-ppase/CocE"/>
</dbReference>
<organism evidence="1 2">
    <name type="scientific">Sorghum bicolor</name>
    <name type="common">Sorghum</name>
    <name type="synonym">Sorghum vulgare</name>
    <dbReference type="NCBI Taxonomy" id="4558"/>
    <lineage>
        <taxon>Eukaryota</taxon>
        <taxon>Viridiplantae</taxon>
        <taxon>Streptophyta</taxon>
        <taxon>Embryophyta</taxon>
        <taxon>Tracheophyta</taxon>
        <taxon>Spermatophyta</taxon>
        <taxon>Magnoliopsida</taxon>
        <taxon>Liliopsida</taxon>
        <taxon>Poales</taxon>
        <taxon>Poaceae</taxon>
        <taxon>PACMAD clade</taxon>
        <taxon>Panicoideae</taxon>
        <taxon>Andropogonodae</taxon>
        <taxon>Andropogoneae</taxon>
        <taxon>Sorghinae</taxon>
        <taxon>Sorghum</taxon>
    </lineage>
</organism>
<proteinExistence type="predicted"/>
<dbReference type="PANTHER" id="PTHR43056">
    <property type="entry name" value="PEPTIDASE S9 PROLYL OLIGOPEPTIDASE"/>
    <property type="match status" value="1"/>
</dbReference>
<dbReference type="AlphaFoldDB" id="A0A1B6QAP6"/>
<gene>
    <name evidence="1" type="ORF">SORBI_3002G120100</name>
</gene>
<sequence length="160" mass="17414">MMFHDLLVNPSGLPKDEQSNAVTPLYSLDAEFSKPMWIFGVSSYDFLGIDDTSHKIVCCYRQNGKSYVGVLDHNSESFSKIDIPFSSVTNIVALAGTVFVSVSGRGLRRPREARALDRSLEEQAAASSIRASQTRTRSGLRGATTCGEEQSILANSFVGT</sequence>
<dbReference type="Gramene" id="KXG34999">
    <property type="protein sequence ID" value="KXG34999"/>
    <property type="gene ID" value="SORBI_3002G120100"/>
</dbReference>
<accession>A0A1B6QAP6</accession>
<dbReference type="STRING" id="4558.A0A1B6QAP6"/>
<evidence type="ECO:0000313" key="1">
    <source>
        <dbReference type="EMBL" id="KXG34999.1"/>
    </source>
</evidence>
<name>A0A1B6QAP6_SORBI</name>
<reference evidence="1 2" key="1">
    <citation type="journal article" date="2009" name="Nature">
        <title>The Sorghum bicolor genome and the diversification of grasses.</title>
        <authorList>
            <person name="Paterson A.H."/>
            <person name="Bowers J.E."/>
            <person name="Bruggmann R."/>
            <person name="Dubchak I."/>
            <person name="Grimwood J."/>
            <person name="Gundlach H."/>
            <person name="Haberer G."/>
            <person name="Hellsten U."/>
            <person name="Mitros T."/>
            <person name="Poliakov A."/>
            <person name="Schmutz J."/>
            <person name="Spannagl M."/>
            <person name="Tang H."/>
            <person name="Wang X."/>
            <person name="Wicker T."/>
            <person name="Bharti A.K."/>
            <person name="Chapman J."/>
            <person name="Feltus F.A."/>
            <person name="Gowik U."/>
            <person name="Grigoriev I.V."/>
            <person name="Lyons E."/>
            <person name="Maher C.A."/>
            <person name="Martis M."/>
            <person name="Narechania A."/>
            <person name="Otillar R.P."/>
            <person name="Penning B.W."/>
            <person name="Salamov A.A."/>
            <person name="Wang Y."/>
            <person name="Zhang L."/>
            <person name="Carpita N.C."/>
            <person name="Freeling M."/>
            <person name="Gingle A.R."/>
            <person name="Hash C.T."/>
            <person name="Keller B."/>
            <person name="Klein P."/>
            <person name="Kresovich S."/>
            <person name="McCann M.C."/>
            <person name="Ming R."/>
            <person name="Peterson D.G."/>
            <person name="Mehboob-ur-Rahman"/>
            <person name="Ware D."/>
            <person name="Westhoff P."/>
            <person name="Mayer K.F."/>
            <person name="Messing J."/>
            <person name="Rokhsar D.S."/>
        </authorList>
    </citation>
    <scope>NUCLEOTIDE SEQUENCE [LARGE SCALE GENOMIC DNA]</scope>
    <source>
        <strain evidence="2">cv. BTx623</strain>
    </source>
</reference>
<evidence type="ECO:0000313" key="2">
    <source>
        <dbReference type="Proteomes" id="UP000000768"/>
    </source>
</evidence>
<reference evidence="2" key="2">
    <citation type="journal article" date="2018" name="Plant J.">
        <title>The Sorghum bicolor reference genome: improved assembly, gene annotations, a transcriptome atlas, and signatures of genome organization.</title>
        <authorList>
            <person name="McCormick R.F."/>
            <person name="Truong S.K."/>
            <person name="Sreedasyam A."/>
            <person name="Jenkins J."/>
            <person name="Shu S."/>
            <person name="Sims D."/>
            <person name="Kennedy M."/>
            <person name="Amirebrahimi M."/>
            <person name="Weers B.D."/>
            <person name="McKinley B."/>
            <person name="Mattison A."/>
            <person name="Morishige D.T."/>
            <person name="Grimwood J."/>
            <person name="Schmutz J."/>
            <person name="Mullet J.E."/>
        </authorList>
    </citation>
    <scope>NUCLEOTIDE SEQUENCE [LARGE SCALE GENOMIC DNA]</scope>
    <source>
        <strain evidence="2">cv. BTx623</strain>
    </source>
</reference>
<dbReference type="PANTHER" id="PTHR43056:SF11">
    <property type="entry name" value="OS06G0215400 PROTEIN"/>
    <property type="match status" value="1"/>
</dbReference>
<dbReference type="InParanoid" id="A0A1B6QAP6"/>
<dbReference type="EMBL" id="CM000761">
    <property type="protein sequence ID" value="KXG34999.1"/>
    <property type="molecule type" value="Genomic_DNA"/>
</dbReference>
<keyword evidence="2" id="KW-1185">Reference proteome</keyword>
<protein>
    <submittedName>
        <fullName evidence="1">Uncharacterized protein</fullName>
    </submittedName>
</protein>
<dbReference type="Proteomes" id="UP000000768">
    <property type="component" value="Chromosome 2"/>
</dbReference>